<feature type="region of interest" description="Disordered" evidence="3">
    <location>
        <begin position="625"/>
        <end position="688"/>
    </location>
</feature>
<gene>
    <name evidence="4" type="ORF">BAUCODRAFT_118958</name>
</gene>
<dbReference type="Gene3D" id="1.10.287.1490">
    <property type="match status" value="1"/>
</dbReference>
<sequence length="1824" mass="202472">MSNLYASRWAATPPQDHDSSPQANPDSYAYAEQGASDLKKKSAEDHVPAPSEEVTGGGTIASEHKSSFETADPESKIKKRVHCNGKNVIIHLPNTGLPSLGMPIPLSAQDVAQRLKVFEDAGYDTRGFVLSLDADSEHASYAKPIYPDETELLLQAKQQPPRVHLPDLHKLKADAERLIEERLAALGVGCVTEEAPLPPAPPALDMSRQSSGQYPPLPFSPPIPTSSGMGRPLMARGHSHTMSVASPLSPANGPFGHMHRHSTFSGLSGMSLLQTQQQAPPLQALQPFIPNMQALSPQKPFAVPGLARGGSPAQIAALRQGPDTVRGPGSPLSHQLFMPSPQDYSRSLMDDQRRRQHAYSQSMQFPPVQHIFPPQVPTVQPTPLLPEVPEEDDEGELMQPAPEPPLQGPDAPAYVPPHKRAQFNADVAIPTPTRGHLRNISEGFEREIMEAERRREDERRDWMGVTGEPQQRRQIHMQAGHLHEPREEGSSTQPYAQTYQTSKAPLNGTAPTFNFNAEASLLAASAPFTFGLPPPTSNVLGANGHTRQPSSGTFNAAAPAFQPATAPFVPKTEFNFSAKGLSFKPTAASFEPLKPRSDERTIVDDLPSIFGKVELPQSAEIVKPARRSKAVAIVRPNGSTRTSTESSEELEDEEGRIAPSDDRLKRQRYDGGDGNEVPRFAEPTPMPDAADFALQKSSQLCHDDDQGRGTADVLPSRAQDPLLDDNIAEADGNDVSENAPLENHRHAEGAIPATSGHHQRRSSSLSALAKPFEPPGTLQILKHEPNHDHERYPSVSELEDGEIRESETPIISPVVDAEPGVGLIPALPDPQMPWGVSARERINDVAHPEPSFDEIDAVMRQLNEAEDEMKQVTHGRTATSLQTDSDETPMPGVTYLLAWPRSDAPSPGPRRQQAPQPSQADSSFTVHDRTDSSEQAINGWPHIKRLNKTEEVPASDWSDMLSPPEEEKLYQRSSFFDSHIDSVIGRAIEQRLQPLKESLRNVQASVGKRTRSDDRVSLKHTLSIVDSDADDEDDVLEALRQRPISRGRDKRIDQIKLAVLEALREQSPRRSQSGHDIADLHSALADMKISFARAASTTLELEDVRAVVEEALQRQSQALLPARTHDGEREHRREMSALEGRLNETLAGALEEANHRHAIEEREAETRRLLRLAEEELSLLRDTSRDEDGKLSAMEEERRELFDRVERAQEAQREAEEHARSLEAEGEAMQATLEEYRMSSAKWRQQIDEGERQREELERTITTLERQVEESEEAGSSMRRRLEKLHADMATAAGQLASEKSFWKAREEDYRDRCENFEAQQAASSRERQVLEEELELLREAKADDLNVAEWPRSAQTWSEELVQRLQADLVEQRALAVKYKCDLTNAEEAARGELQRTRLVLESEATQQVTAVRESIEQELHDLRKALHNRETELETIRAEHNDILKEEEAAQREALRKINHANSVALDEARQRHEGSLHELTVKHEVVLRQALEDKQRSEYILNERLALSDAKLLHSHDRISHLEERLEIAKSAAQAAVMSKQARASPLASASTSLPEKVSPQALRESILVLQEQLQERERRLELLQAKVDTEGPAKLKERDTEIAWLRELLSFRSEDLAELVNTLAQPTFDREVVRDTAIRIRANLQMEQQEKERLGVMPQILGGPVLASLSTFAAPKAASLTSAFNKWRSTMESSALKSGSRPAAFTRDTTPSRPSSSSRQRFAYTAGLMTPPASNLRSTPSPQETTSLPPPRLHAGNVEVPFGSPATMKPLVTDETDEPTTPLLREQSYDSDAVDSKAHLRCLNDEDLDLGDRCEASNGV</sequence>
<dbReference type="Proteomes" id="UP000011761">
    <property type="component" value="Unassembled WGS sequence"/>
</dbReference>
<dbReference type="STRING" id="717646.M2NQC9"/>
<dbReference type="PANTHER" id="PTHR32083">
    <property type="entry name" value="CILIA AND FLAGELLA-ASSOCIATED PROTEIN 58-RELATED"/>
    <property type="match status" value="1"/>
</dbReference>
<feature type="region of interest" description="Disordered" evidence="3">
    <location>
        <begin position="320"/>
        <end position="358"/>
    </location>
</feature>
<evidence type="ECO:0000313" key="5">
    <source>
        <dbReference type="Proteomes" id="UP000011761"/>
    </source>
</evidence>
<feature type="coiled-coil region" evidence="2">
    <location>
        <begin position="1314"/>
        <end position="1341"/>
    </location>
</feature>
<dbReference type="KEGG" id="bcom:BAUCODRAFT_118958"/>
<dbReference type="OrthoDB" id="1293114at2759"/>
<evidence type="ECO:0000256" key="2">
    <source>
        <dbReference type="SAM" id="Coils"/>
    </source>
</evidence>
<proteinExistence type="predicted"/>
<keyword evidence="1 2" id="KW-0175">Coiled coil</keyword>
<evidence type="ECO:0000313" key="4">
    <source>
        <dbReference type="EMBL" id="EMD01251.1"/>
    </source>
</evidence>
<dbReference type="GO" id="GO:0005856">
    <property type="term" value="C:cytoskeleton"/>
    <property type="evidence" value="ECO:0007669"/>
    <property type="project" value="TreeGrafter"/>
</dbReference>
<accession>M2NQC9</accession>
<feature type="region of interest" description="Disordered" evidence="3">
    <location>
        <begin position="870"/>
        <end position="944"/>
    </location>
</feature>
<dbReference type="eggNOG" id="ENOG502QRRG">
    <property type="taxonomic scope" value="Eukaryota"/>
</dbReference>
<feature type="region of interest" description="Disordered" evidence="3">
    <location>
        <begin position="1697"/>
        <end position="1798"/>
    </location>
</feature>
<dbReference type="EMBL" id="KB445550">
    <property type="protein sequence ID" value="EMD01251.1"/>
    <property type="molecule type" value="Genomic_DNA"/>
</dbReference>
<keyword evidence="5" id="KW-1185">Reference proteome</keyword>
<feature type="coiled-coil region" evidence="2">
    <location>
        <begin position="1156"/>
        <end position="1281"/>
    </location>
</feature>
<feature type="compositionally biased region" description="Basic and acidic residues" evidence="3">
    <location>
        <begin position="37"/>
        <end position="47"/>
    </location>
</feature>
<evidence type="ECO:0000256" key="3">
    <source>
        <dbReference type="SAM" id="MobiDB-lite"/>
    </source>
</evidence>
<dbReference type="RefSeq" id="XP_007672435.1">
    <property type="nucleotide sequence ID" value="XM_007674245.1"/>
</dbReference>
<feature type="compositionally biased region" description="Basic and acidic residues" evidence="3">
    <location>
        <begin position="655"/>
        <end position="671"/>
    </location>
</feature>
<protein>
    <submittedName>
        <fullName evidence="4">Uncharacterized protein</fullName>
    </submittedName>
</protein>
<feature type="compositionally biased region" description="Polar residues" evidence="3">
    <location>
        <begin position="1736"/>
        <end position="1751"/>
    </location>
</feature>
<evidence type="ECO:0000256" key="1">
    <source>
        <dbReference type="ARBA" id="ARBA00023054"/>
    </source>
</evidence>
<feature type="coiled-coil region" evidence="2">
    <location>
        <begin position="1414"/>
        <end position="1455"/>
    </location>
</feature>
<name>M2NQC9_BAUPA</name>
<dbReference type="OMA" id="WGFAYDK"/>
<dbReference type="HOGENOM" id="CLU_001004_0_0_1"/>
<dbReference type="PANTHER" id="PTHR32083:SF0">
    <property type="entry name" value="CILIA AND FLAGELLA-ASSOCIATED PROTEIN 58"/>
    <property type="match status" value="1"/>
</dbReference>
<feature type="compositionally biased region" description="Low complexity" evidence="3">
    <location>
        <begin position="1713"/>
        <end position="1723"/>
    </location>
</feature>
<feature type="compositionally biased region" description="Low complexity" evidence="3">
    <location>
        <begin position="909"/>
        <end position="923"/>
    </location>
</feature>
<organism evidence="4 5">
    <name type="scientific">Baudoinia panamericana (strain UAMH 10762)</name>
    <name type="common">Angels' share fungus</name>
    <name type="synonym">Baudoinia compniacensis (strain UAMH 10762)</name>
    <dbReference type="NCBI Taxonomy" id="717646"/>
    <lineage>
        <taxon>Eukaryota</taxon>
        <taxon>Fungi</taxon>
        <taxon>Dikarya</taxon>
        <taxon>Ascomycota</taxon>
        <taxon>Pezizomycotina</taxon>
        <taxon>Dothideomycetes</taxon>
        <taxon>Dothideomycetidae</taxon>
        <taxon>Mycosphaerellales</taxon>
        <taxon>Teratosphaeriaceae</taxon>
        <taxon>Baudoinia</taxon>
    </lineage>
</organism>
<reference evidence="4 5" key="1">
    <citation type="journal article" date="2012" name="PLoS Pathog.">
        <title>Diverse lifestyles and strategies of plant pathogenesis encoded in the genomes of eighteen Dothideomycetes fungi.</title>
        <authorList>
            <person name="Ohm R.A."/>
            <person name="Feau N."/>
            <person name="Henrissat B."/>
            <person name="Schoch C.L."/>
            <person name="Horwitz B.A."/>
            <person name="Barry K.W."/>
            <person name="Condon B.J."/>
            <person name="Copeland A.C."/>
            <person name="Dhillon B."/>
            <person name="Glaser F."/>
            <person name="Hesse C.N."/>
            <person name="Kosti I."/>
            <person name="LaButti K."/>
            <person name="Lindquist E.A."/>
            <person name="Lucas S."/>
            <person name="Salamov A.A."/>
            <person name="Bradshaw R.E."/>
            <person name="Ciuffetti L."/>
            <person name="Hamelin R.C."/>
            <person name="Kema G.H.J."/>
            <person name="Lawrence C."/>
            <person name="Scott J.A."/>
            <person name="Spatafora J.W."/>
            <person name="Turgeon B.G."/>
            <person name="de Wit P.J.G.M."/>
            <person name="Zhong S."/>
            <person name="Goodwin S.B."/>
            <person name="Grigoriev I.V."/>
        </authorList>
    </citation>
    <scope>NUCLEOTIDE SEQUENCE [LARGE SCALE GENOMIC DNA]</scope>
    <source>
        <strain evidence="4 5">UAMH 10762</strain>
    </source>
</reference>
<feature type="region of interest" description="Disordered" evidence="3">
    <location>
        <begin position="750"/>
        <end position="770"/>
    </location>
</feature>
<feature type="region of interest" description="Disordered" evidence="3">
    <location>
        <begin position="1"/>
        <end position="76"/>
    </location>
</feature>
<dbReference type="GeneID" id="19107373"/>
<feature type="compositionally biased region" description="Polar residues" evidence="3">
    <location>
        <begin position="874"/>
        <end position="883"/>
    </location>
</feature>